<dbReference type="Proteomes" id="UP000216752">
    <property type="component" value="Chromosome"/>
</dbReference>
<keyword evidence="3" id="KW-1185">Reference proteome</keyword>
<organism evidence="2 3">
    <name type="scientific">Sporomusa silvacetica DSM 10669</name>
    <dbReference type="NCBI Taxonomy" id="1123289"/>
    <lineage>
        <taxon>Bacteria</taxon>
        <taxon>Bacillati</taxon>
        <taxon>Bacillota</taxon>
        <taxon>Negativicutes</taxon>
        <taxon>Selenomonadales</taxon>
        <taxon>Sporomusaceae</taxon>
        <taxon>Sporomusa</taxon>
    </lineage>
</organism>
<protein>
    <recommendedName>
        <fullName evidence="1">AB hydrolase-1 domain-containing protein</fullName>
    </recommendedName>
</protein>
<dbReference type="InterPro" id="IPR029058">
    <property type="entry name" value="AB_hydrolase_fold"/>
</dbReference>
<feature type="domain" description="AB hydrolase-1" evidence="1">
    <location>
        <begin position="86"/>
        <end position="304"/>
    </location>
</feature>
<dbReference type="CDD" id="cd12810">
    <property type="entry name" value="Esterase_713_like-3"/>
    <property type="match status" value="1"/>
</dbReference>
<evidence type="ECO:0000313" key="3">
    <source>
        <dbReference type="Proteomes" id="UP000216752"/>
    </source>
</evidence>
<dbReference type="SUPFAM" id="SSF53474">
    <property type="entry name" value="alpha/beta-Hydrolases"/>
    <property type="match status" value="1"/>
</dbReference>
<evidence type="ECO:0000259" key="1">
    <source>
        <dbReference type="Pfam" id="PF12697"/>
    </source>
</evidence>
<dbReference type="EMBL" id="CP155573">
    <property type="protein sequence ID" value="XFO67785.1"/>
    <property type="molecule type" value="Genomic_DNA"/>
</dbReference>
<dbReference type="PROSITE" id="PS51257">
    <property type="entry name" value="PROKAR_LIPOPROTEIN"/>
    <property type="match status" value="1"/>
</dbReference>
<sequence>MIIRRLSVMLLIGALVISMLGGCNRANSTGPLIIKEQGSFSAGGTVISQKGSYDPKNPFTPDGQTLHGDHADVFYQIPENAKKYPLVFLHGAGQSKRSWETTPDGREGFQNIFLRRGFGVYLVDQPRRGAAGQSTVPEQIAPLPQDQMWATQFRIGRMPAFYDGVQFPQDEKSMDQFYRWMTPNTGAYDEEVISNAMSAVFDKSGPGILVTHSQGGSPGWKTAMKNDNVRAVVAYEPAAFIFPEGEAPDPIPNKFSGVLPAATAPMDNFMKLTKIPIVVYYGDNIPEKLSDVPAEDFWRAGLEMANKWAKVVNSHGGDVTIVHLPAEGIHGNTHFLFSDLNNVQVADHLSSWLAKKGFDVKKQELVFQSNFYQIIPDHPCPMSPYIRADVG</sequence>
<accession>A0ABZ3IQC9</accession>
<dbReference type="PANTHER" id="PTHR43194">
    <property type="entry name" value="HYDROLASE ALPHA/BETA FOLD FAMILY"/>
    <property type="match status" value="1"/>
</dbReference>
<reference evidence="2" key="1">
    <citation type="submission" date="2024-05" db="EMBL/GenBank/DDBJ databases">
        <title>Isolation and characterization of Sporomusa carbonis sp. nov., a carboxydotrophic hydrogenogen in the genus of Sporomusa isolated from a charcoal burning pile.</title>
        <authorList>
            <person name="Boeer T."/>
            <person name="Rosenbaum F."/>
            <person name="Eysell L."/>
            <person name="Mueller V."/>
            <person name="Daniel R."/>
            <person name="Poehlein A."/>
        </authorList>
    </citation>
    <scope>NUCLEOTIDE SEQUENCE [LARGE SCALE GENOMIC DNA]</scope>
    <source>
        <strain evidence="2">DSM 10669</strain>
    </source>
</reference>
<dbReference type="Gene3D" id="3.40.50.1820">
    <property type="entry name" value="alpha/beta hydrolase"/>
    <property type="match status" value="1"/>
</dbReference>
<gene>
    <name evidence="2" type="ORF">SPSIL_040040</name>
</gene>
<dbReference type="InterPro" id="IPR000073">
    <property type="entry name" value="AB_hydrolase_1"/>
</dbReference>
<name>A0ABZ3IQC9_9FIRM</name>
<proteinExistence type="predicted"/>
<dbReference type="Pfam" id="PF12697">
    <property type="entry name" value="Abhydrolase_6"/>
    <property type="match status" value="1"/>
</dbReference>
<dbReference type="InterPro" id="IPR050228">
    <property type="entry name" value="Carboxylesterase_BioH"/>
</dbReference>
<dbReference type="PANTHER" id="PTHR43194:SF4">
    <property type="entry name" value="AB HYDROLASE-1 DOMAIN-CONTAINING PROTEIN"/>
    <property type="match status" value="1"/>
</dbReference>
<dbReference type="RefSeq" id="WP_169717883.1">
    <property type="nucleotide sequence ID" value="NZ_CP155573.1"/>
</dbReference>
<evidence type="ECO:0000313" key="2">
    <source>
        <dbReference type="EMBL" id="XFO67785.1"/>
    </source>
</evidence>